<dbReference type="Proteomes" id="UP000602510">
    <property type="component" value="Unassembled WGS sequence"/>
</dbReference>
<sequence>MMYYVCSDHPRFEAEMEAASTAATGTLIPWARQKASNRYINLIVKGNLPLAFVEMATTRR</sequence>
<comment type="caution">
    <text evidence="1">The sequence shown here is derived from an EMBL/GenBank/DDBJ whole genome shotgun (WGS) entry which is preliminary data.</text>
</comment>
<organism evidence="1 2">
    <name type="scientific">Phytophthora infestans</name>
    <name type="common">Potato late blight agent</name>
    <name type="synonym">Botrytis infestans</name>
    <dbReference type="NCBI Taxonomy" id="4787"/>
    <lineage>
        <taxon>Eukaryota</taxon>
        <taxon>Sar</taxon>
        <taxon>Stramenopiles</taxon>
        <taxon>Oomycota</taxon>
        <taxon>Peronosporomycetes</taxon>
        <taxon>Peronosporales</taxon>
        <taxon>Peronosporaceae</taxon>
        <taxon>Phytophthora</taxon>
    </lineage>
</organism>
<name>A0A833SD09_PHYIN</name>
<keyword evidence="2" id="KW-1185">Reference proteome</keyword>
<evidence type="ECO:0000313" key="2">
    <source>
        <dbReference type="Proteomes" id="UP000602510"/>
    </source>
</evidence>
<reference evidence="1" key="1">
    <citation type="submission" date="2020-04" db="EMBL/GenBank/DDBJ databases">
        <title>Hybrid Assembly of Korean Phytophthora infestans isolates.</title>
        <authorList>
            <person name="Prokchorchik M."/>
            <person name="Lee Y."/>
            <person name="Seo J."/>
            <person name="Cho J.-H."/>
            <person name="Park Y.-E."/>
            <person name="Jang D.-C."/>
            <person name="Im J.-S."/>
            <person name="Choi J.-G."/>
            <person name="Park H.-J."/>
            <person name="Lee G.-B."/>
            <person name="Lee Y.-G."/>
            <person name="Hong S.-Y."/>
            <person name="Cho K."/>
            <person name="Sohn K.H."/>
        </authorList>
    </citation>
    <scope>NUCLEOTIDE SEQUENCE</scope>
    <source>
        <strain evidence="1">KR_1_A1</strain>
    </source>
</reference>
<accession>A0A833SD09</accession>
<gene>
    <name evidence="1" type="ORF">GN244_ATG01500</name>
</gene>
<dbReference type="AlphaFoldDB" id="A0A833SD09"/>
<evidence type="ECO:0000313" key="1">
    <source>
        <dbReference type="EMBL" id="KAF4046062.1"/>
    </source>
</evidence>
<proteinExistence type="predicted"/>
<protein>
    <submittedName>
        <fullName evidence="1">Uncharacterized protein</fullName>
    </submittedName>
</protein>
<dbReference type="EMBL" id="WSZM01000031">
    <property type="protein sequence ID" value="KAF4046062.1"/>
    <property type="molecule type" value="Genomic_DNA"/>
</dbReference>